<name>R6UJ34_9BACT</name>
<dbReference type="EMBL" id="CBFW010000051">
    <property type="protein sequence ID" value="CDC70812.1"/>
    <property type="molecule type" value="Genomic_DNA"/>
</dbReference>
<dbReference type="STRING" id="1263015.BN580_00770"/>
<evidence type="ECO:0000256" key="1">
    <source>
        <dbReference type="SAM" id="SignalP"/>
    </source>
</evidence>
<dbReference type="GO" id="GO:0016788">
    <property type="term" value="F:hydrolase activity, acting on ester bonds"/>
    <property type="evidence" value="ECO:0007669"/>
    <property type="project" value="UniProtKB-ARBA"/>
</dbReference>
<evidence type="ECO:0000313" key="4">
    <source>
        <dbReference type="Proteomes" id="UP000017938"/>
    </source>
</evidence>
<dbReference type="InterPro" id="IPR013830">
    <property type="entry name" value="SGNH_hydro"/>
</dbReference>
<gene>
    <name evidence="3" type="ORF">BN580_00770</name>
</gene>
<feature type="domain" description="SGNH hydrolase-type esterase" evidence="2">
    <location>
        <begin position="205"/>
        <end position="355"/>
    </location>
</feature>
<dbReference type="Gene3D" id="3.40.50.1110">
    <property type="entry name" value="SGNH hydrolase"/>
    <property type="match status" value="1"/>
</dbReference>
<dbReference type="SUPFAM" id="SSF52266">
    <property type="entry name" value="SGNH hydrolase"/>
    <property type="match status" value="1"/>
</dbReference>
<dbReference type="AlphaFoldDB" id="R6UJ34"/>
<proteinExistence type="predicted"/>
<organism evidence="3 4">
    <name type="scientific">Candidatus Colimorpha enterica</name>
    <dbReference type="NCBI Taxonomy" id="3083063"/>
    <lineage>
        <taxon>Bacteria</taxon>
        <taxon>Pseudomonadati</taxon>
        <taxon>Bacteroidota</taxon>
        <taxon>Bacteroidia</taxon>
        <taxon>Bacteroidales</taxon>
        <taxon>Candidatus Colimorpha</taxon>
    </lineage>
</organism>
<dbReference type="Pfam" id="PF13472">
    <property type="entry name" value="Lipase_GDSL_2"/>
    <property type="match status" value="1"/>
</dbReference>
<feature type="signal peptide" evidence="1">
    <location>
        <begin position="1"/>
        <end position="20"/>
    </location>
</feature>
<dbReference type="InterPro" id="IPR036514">
    <property type="entry name" value="SGNH_hydro_sf"/>
</dbReference>
<reference evidence="3" key="1">
    <citation type="submission" date="2012-11" db="EMBL/GenBank/DDBJ databases">
        <title>Dependencies among metagenomic species, viruses, plasmids and units of genetic variation.</title>
        <authorList>
            <person name="Nielsen H.B."/>
            <person name="Almeida M."/>
            <person name="Juncker A.S."/>
            <person name="Rasmussen S."/>
            <person name="Li J."/>
            <person name="Sunagawa S."/>
            <person name="Plichta D."/>
            <person name="Gautier L."/>
            <person name="Le Chatelier E."/>
            <person name="Peletier E."/>
            <person name="Bonde I."/>
            <person name="Nielsen T."/>
            <person name="Manichanh C."/>
            <person name="Arumugam M."/>
            <person name="Batto J."/>
            <person name="Santos M.B.Q.D."/>
            <person name="Blom N."/>
            <person name="Borruel N."/>
            <person name="Burgdorf K.S."/>
            <person name="Boumezbeur F."/>
            <person name="Casellas F."/>
            <person name="Dore J."/>
            <person name="Guarner F."/>
            <person name="Hansen T."/>
            <person name="Hildebrand F."/>
            <person name="Kaas R.S."/>
            <person name="Kennedy S."/>
            <person name="Kristiansen K."/>
            <person name="Kultima J.R."/>
            <person name="Leonard P."/>
            <person name="Levenez F."/>
            <person name="Lund O."/>
            <person name="Moumen B."/>
            <person name="Le Paslier D."/>
            <person name="Pons N."/>
            <person name="Pedersen O."/>
            <person name="Prifti E."/>
            <person name="Qin J."/>
            <person name="Raes J."/>
            <person name="Tap J."/>
            <person name="Tims S."/>
            <person name="Ussery D.W."/>
            <person name="Yamada T."/>
            <person name="MetaHit consortium"/>
            <person name="Renault P."/>
            <person name="Sicheritz-Ponten T."/>
            <person name="Bork P."/>
            <person name="Wang J."/>
            <person name="Brunak S."/>
            <person name="Ehrlich S.D."/>
        </authorList>
    </citation>
    <scope>NUCLEOTIDE SEQUENCE [LARGE SCALE GENOMIC DNA]</scope>
</reference>
<protein>
    <recommendedName>
        <fullName evidence="2">SGNH hydrolase-type esterase domain-containing protein</fullName>
    </recommendedName>
</protein>
<feature type="chain" id="PRO_5039251061" description="SGNH hydrolase-type esterase domain-containing protein" evidence="1">
    <location>
        <begin position="21"/>
        <end position="436"/>
    </location>
</feature>
<dbReference type="PROSITE" id="PS51257">
    <property type="entry name" value="PROKAR_LIPOPROTEIN"/>
    <property type="match status" value="1"/>
</dbReference>
<dbReference type="Proteomes" id="UP000017938">
    <property type="component" value="Unassembled WGS sequence"/>
</dbReference>
<accession>R6UJ34</accession>
<comment type="caution">
    <text evidence="3">The sequence shown here is derived from an EMBL/GenBank/DDBJ whole genome shotgun (WGS) entry which is preliminary data.</text>
</comment>
<keyword evidence="1" id="KW-0732">Signal</keyword>
<sequence>MRINKTAAVMCLVCLFSACTGRTDNNSEGITSEITMETTKNTDTAEPEIFDRFDGVRAMTPFYQGNTVYGETVMFIDRKDRKQLLFDPDEILSVRSYDLKIEYVRGKDYDLDKDGRLILTEGSSIPCITQEVFYGAGEDSILVTKNREGKPVKTYWGEGEMMTKWQVSVTYIHSGEWSGFRQENSGEFAAFLKKLKNGENVTVVFYGDSITYGASASFIDGYAPHQLSWSQFAVQKLAAEYGYSVHYVDPALGNTARVPEDVKYGARGVITYINPSVGGWTVADGISNFDRHVKDFIGKYGCDLFVTAFGMNDAGRAPDDERAMIRGIADRVLAEKPGASVMLVSTMVPNPAAENGWCGNQALFEKGFMSLAEDYRRAGVPCGVTRMTSVSLALLERKDFCDYSGNNINHPNDFMVRIYAQSFYEALAGYENAKNS</sequence>
<dbReference type="CDD" id="cd00229">
    <property type="entry name" value="SGNH_hydrolase"/>
    <property type="match status" value="1"/>
</dbReference>
<evidence type="ECO:0000313" key="3">
    <source>
        <dbReference type="EMBL" id="CDC70812.1"/>
    </source>
</evidence>
<evidence type="ECO:0000259" key="2">
    <source>
        <dbReference type="Pfam" id="PF13472"/>
    </source>
</evidence>